<dbReference type="RefSeq" id="WP_354636154.1">
    <property type="nucleotide sequence ID" value="NZ_CP159837.1"/>
</dbReference>
<reference evidence="1" key="1">
    <citation type="submission" date="2024-07" db="EMBL/GenBank/DDBJ databases">
        <authorList>
            <person name="Kim Y.J."/>
            <person name="Jeong J.Y."/>
        </authorList>
    </citation>
    <scope>NUCLEOTIDE SEQUENCE</scope>
    <source>
        <strain evidence="1">GIHE-MW2</strain>
    </source>
</reference>
<protein>
    <submittedName>
        <fullName evidence="1">Uncharacterized protein</fullName>
    </submittedName>
</protein>
<dbReference type="EMBL" id="CP159837">
    <property type="protein sequence ID" value="XCM39432.1"/>
    <property type="molecule type" value="Genomic_DNA"/>
</dbReference>
<evidence type="ECO:0000313" key="1">
    <source>
        <dbReference type="EMBL" id="XCM39432.1"/>
    </source>
</evidence>
<proteinExistence type="predicted"/>
<gene>
    <name evidence="1" type="ORF">ABWT76_002364</name>
</gene>
<organism evidence="1">
    <name type="scientific">Planktothricoides raciborskii GIHE-MW2</name>
    <dbReference type="NCBI Taxonomy" id="2792601"/>
    <lineage>
        <taxon>Bacteria</taxon>
        <taxon>Bacillati</taxon>
        <taxon>Cyanobacteriota</taxon>
        <taxon>Cyanophyceae</taxon>
        <taxon>Oscillatoriophycideae</taxon>
        <taxon>Oscillatoriales</taxon>
        <taxon>Oscillatoriaceae</taxon>
        <taxon>Planktothricoides</taxon>
    </lineage>
</organism>
<sequence length="149" mass="17022">MSNKNITVIDSKKDNCPLSPGESYEKYVYLEKGSYRTYVCPYEYKGIKISGSITANLLYMEIMADLQLGLEGRKRFADTINKEGFLDLELFYESGKRFASNTEDFEITAGLIHFSSGSPVNFKFKVSRIGGNYGKIDFIVMLQCLEDWR</sequence>
<accession>A0AAU8JKU3</accession>
<name>A0AAU8JKU3_9CYAN</name>
<dbReference type="AlphaFoldDB" id="A0AAU8JKU3"/>